<feature type="compositionally biased region" description="Acidic residues" evidence="1">
    <location>
        <begin position="552"/>
        <end position="562"/>
    </location>
</feature>
<dbReference type="Proteomes" id="UP000076871">
    <property type="component" value="Unassembled WGS sequence"/>
</dbReference>
<feature type="domain" description="F-box" evidence="2">
    <location>
        <begin position="46"/>
        <end position="105"/>
    </location>
</feature>
<dbReference type="PANTHER" id="PTHR38926:SF5">
    <property type="entry name" value="F-BOX AND LEUCINE-RICH REPEAT PROTEIN 6"/>
    <property type="match status" value="1"/>
</dbReference>
<feature type="compositionally biased region" description="Acidic residues" evidence="1">
    <location>
        <begin position="535"/>
        <end position="544"/>
    </location>
</feature>
<dbReference type="SUPFAM" id="SSF52047">
    <property type="entry name" value="RNI-like"/>
    <property type="match status" value="1"/>
</dbReference>
<dbReference type="GeneID" id="63824098"/>
<dbReference type="STRING" id="1314785.A0A165E2D0"/>
<protein>
    <recommendedName>
        <fullName evidence="2">F-box domain-containing protein</fullName>
    </recommendedName>
</protein>
<feature type="region of interest" description="Disordered" evidence="1">
    <location>
        <begin position="527"/>
        <end position="571"/>
    </location>
</feature>
<evidence type="ECO:0000313" key="3">
    <source>
        <dbReference type="EMBL" id="KZT06112.1"/>
    </source>
</evidence>
<dbReference type="OrthoDB" id="2804717at2759"/>
<organism evidence="3 4">
    <name type="scientific">Laetiporus sulphureus 93-53</name>
    <dbReference type="NCBI Taxonomy" id="1314785"/>
    <lineage>
        <taxon>Eukaryota</taxon>
        <taxon>Fungi</taxon>
        <taxon>Dikarya</taxon>
        <taxon>Basidiomycota</taxon>
        <taxon>Agaricomycotina</taxon>
        <taxon>Agaricomycetes</taxon>
        <taxon>Polyporales</taxon>
        <taxon>Laetiporus</taxon>
    </lineage>
</organism>
<evidence type="ECO:0000313" key="4">
    <source>
        <dbReference type="Proteomes" id="UP000076871"/>
    </source>
</evidence>
<dbReference type="InParanoid" id="A0A165E2D0"/>
<sequence length="571" mass="65103">MDSGPVNLGGHAISNGSGYDARKHIAREIATYQQELQKLNSHRTACRLPVEILMNIFEEIRFTTQTLEDSPFRDTNPYKWIVVTHVCSLWRNVALRSPALWRHVYVMESVEWMTEVFSRSKDLPLVVVVQYSPYSTEPCQTLATVLQKMSRICDLRICAPADVLKNIAQLMNGPAPLLRDVSITCNIAWCKPLSFGVLRNLEQLPDLQRLELRDISFPWGIPLPRTVRELTSPICETTLGDMLQTLDTVPSLEVLSLQSNPFSLDDYRELEDHRIVSLPSLQLLHFSDGDMSRVASLVDHISFPLQTSIKWTCRHPFGDEGQFTALVAKLFTRAQWKALHIGLDTWDIVIRASDIEQPFGWYNGNVGSSTTLDFTCTSFQPCDLVTAFCKAVPLTDIRTLEMSCCFDDLGWMELFGNLPNLTNLQVVGDMAMSLPRALWTRLRDDGNGYVRYFAHDLHTLAFEEVNFGAFRRFPSGLGTPRDLLRELETAILRRREHGINLKKIAFRCCSDLGNHNREQWEHLAEKVEHHHSGEELTDADEDGYLSEADTTQTDEDDEDFDEDNHMPGTYY</sequence>
<dbReference type="RefSeq" id="XP_040763852.1">
    <property type="nucleotide sequence ID" value="XM_040907069.1"/>
</dbReference>
<dbReference type="EMBL" id="KV427626">
    <property type="protein sequence ID" value="KZT06112.1"/>
    <property type="molecule type" value="Genomic_DNA"/>
</dbReference>
<dbReference type="Gene3D" id="3.80.10.10">
    <property type="entry name" value="Ribonuclease Inhibitor"/>
    <property type="match status" value="1"/>
</dbReference>
<dbReference type="InterPro" id="IPR001810">
    <property type="entry name" value="F-box_dom"/>
</dbReference>
<keyword evidence="4" id="KW-1185">Reference proteome</keyword>
<dbReference type="InterPro" id="IPR032675">
    <property type="entry name" value="LRR_dom_sf"/>
</dbReference>
<evidence type="ECO:0000256" key="1">
    <source>
        <dbReference type="SAM" id="MobiDB-lite"/>
    </source>
</evidence>
<accession>A0A165E2D0</accession>
<dbReference type="Pfam" id="PF12937">
    <property type="entry name" value="F-box-like"/>
    <property type="match status" value="1"/>
</dbReference>
<reference evidence="3 4" key="1">
    <citation type="journal article" date="2016" name="Mol. Biol. Evol.">
        <title>Comparative Genomics of Early-Diverging Mushroom-Forming Fungi Provides Insights into the Origins of Lignocellulose Decay Capabilities.</title>
        <authorList>
            <person name="Nagy L.G."/>
            <person name="Riley R."/>
            <person name="Tritt A."/>
            <person name="Adam C."/>
            <person name="Daum C."/>
            <person name="Floudas D."/>
            <person name="Sun H."/>
            <person name="Yadav J.S."/>
            <person name="Pangilinan J."/>
            <person name="Larsson K.H."/>
            <person name="Matsuura K."/>
            <person name="Barry K."/>
            <person name="Labutti K."/>
            <person name="Kuo R."/>
            <person name="Ohm R.A."/>
            <person name="Bhattacharya S.S."/>
            <person name="Shirouzu T."/>
            <person name="Yoshinaga Y."/>
            <person name="Martin F.M."/>
            <person name="Grigoriev I.V."/>
            <person name="Hibbett D.S."/>
        </authorList>
    </citation>
    <scope>NUCLEOTIDE SEQUENCE [LARGE SCALE GENOMIC DNA]</scope>
    <source>
        <strain evidence="3 4">93-53</strain>
    </source>
</reference>
<dbReference type="AlphaFoldDB" id="A0A165E2D0"/>
<evidence type="ECO:0000259" key="2">
    <source>
        <dbReference type="Pfam" id="PF12937"/>
    </source>
</evidence>
<name>A0A165E2D0_9APHY</name>
<dbReference type="PANTHER" id="PTHR38926">
    <property type="entry name" value="F-BOX DOMAIN CONTAINING PROTEIN, EXPRESSED"/>
    <property type="match status" value="1"/>
</dbReference>
<gene>
    <name evidence="3" type="ORF">LAESUDRAFT_714485</name>
</gene>
<dbReference type="Gene3D" id="1.20.1280.50">
    <property type="match status" value="1"/>
</dbReference>
<proteinExistence type="predicted"/>